<comment type="similarity">
    <text evidence="2">Belongs to the oxygen-dependent FAD-linked oxidoreductase family.</text>
</comment>
<evidence type="ECO:0000313" key="8">
    <source>
        <dbReference type="EMBL" id="KAF6746973.1"/>
    </source>
</evidence>
<reference evidence="8 9" key="1">
    <citation type="submission" date="2020-07" db="EMBL/GenBank/DDBJ databases">
        <title>Comparative genomics of pyrophilous fungi reveals a link between fire events and developmental genes.</title>
        <authorList>
            <consortium name="DOE Joint Genome Institute"/>
            <person name="Steindorff A.S."/>
            <person name="Carver A."/>
            <person name="Calhoun S."/>
            <person name="Stillman K."/>
            <person name="Liu H."/>
            <person name="Lipzen A."/>
            <person name="Pangilinan J."/>
            <person name="Labutti K."/>
            <person name="Bruns T.D."/>
            <person name="Grigoriev I.V."/>
        </authorList>
    </citation>
    <scope>NUCLEOTIDE SEQUENCE [LARGE SCALE GENOMIC DNA]</scope>
    <source>
        <strain evidence="8 9">CBS 144469</strain>
    </source>
</reference>
<protein>
    <recommendedName>
        <fullName evidence="7">CBM1 domain-containing protein</fullName>
    </recommendedName>
</protein>
<evidence type="ECO:0000259" key="7">
    <source>
        <dbReference type="PROSITE" id="PS51164"/>
    </source>
</evidence>
<dbReference type="GO" id="GO:0030248">
    <property type="term" value="F:cellulose binding"/>
    <property type="evidence" value="ECO:0007669"/>
    <property type="project" value="InterPro"/>
</dbReference>
<evidence type="ECO:0000256" key="3">
    <source>
        <dbReference type="ARBA" id="ARBA00022630"/>
    </source>
</evidence>
<keyword evidence="4" id="KW-0732">Signal</keyword>
<dbReference type="PANTHER" id="PTHR42973">
    <property type="entry name" value="BINDING OXIDOREDUCTASE, PUTATIVE (AFU_ORTHOLOGUE AFUA_1G17690)-RELATED"/>
    <property type="match status" value="1"/>
</dbReference>
<dbReference type="GO" id="GO:0005576">
    <property type="term" value="C:extracellular region"/>
    <property type="evidence" value="ECO:0007669"/>
    <property type="project" value="InterPro"/>
</dbReference>
<evidence type="ECO:0000313" key="9">
    <source>
        <dbReference type="Proteomes" id="UP000521943"/>
    </source>
</evidence>
<proteinExistence type="inferred from homology"/>
<dbReference type="InterPro" id="IPR006094">
    <property type="entry name" value="Oxid_FAD_bind_N"/>
</dbReference>
<dbReference type="OrthoDB" id="9983560at2759"/>
<dbReference type="SUPFAM" id="SSF56176">
    <property type="entry name" value="FAD-binding/transporter-associated domain-like"/>
    <property type="match status" value="1"/>
</dbReference>
<dbReference type="Proteomes" id="UP000521943">
    <property type="component" value="Unassembled WGS sequence"/>
</dbReference>
<comment type="cofactor">
    <cofactor evidence="1">
        <name>FAD</name>
        <dbReference type="ChEBI" id="CHEBI:57692"/>
    </cofactor>
</comment>
<dbReference type="EMBL" id="JACGCI010000086">
    <property type="protein sequence ID" value="KAF6746973.1"/>
    <property type="molecule type" value="Genomic_DNA"/>
</dbReference>
<dbReference type="SMART" id="SM00236">
    <property type="entry name" value="fCBD"/>
    <property type="match status" value="1"/>
</dbReference>
<evidence type="ECO:0000256" key="5">
    <source>
        <dbReference type="ARBA" id="ARBA00022827"/>
    </source>
</evidence>
<evidence type="ECO:0000256" key="4">
    <source>
        <dbReference type="ARBA" id="ARBA00022729"/>
    </source>
</evidence>
<sequence length="441" mass="48151">MVRIFHVGVGLSSFQATMVASQVANVAIVTGECPKFGFAGGYIQGGGHGPLALYYGMAADQALSYEVITASGEYLTVNADTNPDLRPFAVLVLSITIKAFPETPSAGLVLSLNTNNNQVHFWRGFSAFYNLSSRWVENSMFMYYELFGASLNIRPFVDNGGRAAAVRPAPDFGHLVHVDDHRVHDILRSVYGTLPGESAGVTSLVGGRVFTKTDINANGNAIIDAMRRSGAGFVGHIVGPGHAGPVDNAIHPAWRDAASFRLASDYHHDHKHEFNRCDEHGDYAYDHKHEFNRCDEHGDYAYDDDEYTGGPLETMYGQCGGTGWTGPTEYAPPATCKPVSAPYYSQIVSALLAQALHVQPNILSDQQYMYINVTNALALCFCRNVIKDVSPPHLSSTAPPLRQSELRSDCHTLYSGSNAGMVTRLLQFRTSTTMDWLLFLI</sequence>
<keyword evidence="3" id="KW-0285">Flavoprotein</keyword>
<organism evidence="8 9">
    <name type="scientific">Ephemerocybe angulata</name>
    <dbReference type="NCBI Taxonomy" id="980116"/>
    <lineage>
        <taxon>Eukaryota</taxon>
        <taxon>Fungi</taxon>
        <taxon>Dikarya</taxon>
        <taxon>Basidiomycota</taxon>
        <taxon>Agaricomycotina</taxon>
        <taxon>Agaricomycetes</taxon>
        <taxon>Agaricomycetidae</taxon>
        <taxon>Agaricales</taxon>
        <taxon>Agaricineae</taxon>
        <taxon>Psathyrellaceae</taxon>
        <taxon>Ephemerocybe</taxon>
    </lineage>
</organism>
<dbReference type="PANTHER" id="PTHR42973:SF39">
    <property type="entry name" value="FAD-BINDING PCMH-TYPE DOMAIN-CONTAINING PROTEIN"/>
    <property type="match status" value="1"/>
</dbReference>
<feature type="domain" description="CBM1" evidence="7">
    <location>
        <begin position="311"/>
        <end position="348"/>
    </location>
</feature>
<dbReference type="GO" id="GO:0005975">
    <property type="term" value="P:carbohydrate metabolic process"/>
    <property type="evidence" value="ECO:0007669"/>
    <property type="project" value="InterPro"/>
</dbReference>
<dbReference type="Pfam" id="PF01565">
    <property type="entry name" value="FAD_binding_4"/>
    <property type="match status" value="1"/>
</dbReference>
<keyword evidence="6" id="KW-0560">Oxidoreductase</keyword>
<keyword evidence="5" id="KW-0274">FAD</keyword>
<gene>
    <name evidence="8" type="ORF">DFP72DRAFT_1150249</name>
</gene>
<dbReference type="SUPFAM" id="SSF57180">
    <property type="entry name" value="Cellulose-binding domain"/>
    <property type="match status" value="1"/>
</dbReference>
<dbReference type="InterPro" id="IPR050416">
    <property type="entry name" value="FAD-linked_Oxidoreductase"/>
</dbReference>
<keyword evidence="9" id="KW-1185">Reference proteome</keyword>
<dbReference type="InterPro" id="IPR016169">
    <property type="entry name" value="FAD-bd_PCMH_sub2"/>
</dbReference>
<dbReference type="Pfam" id="PF00734">
    <property type="entry name" value="CBM_1"/>
    <property type="match status" value="1"/>
</dbReference>
<comment type="caution">
    <text evidence="8">The sequence shown here is derived from an EMBL/GenBank/DDBJ whole genome shotgun (WGS) entry which is preliminary data.</text>
</comment>
<dbReference type="GO" id="GO:0016491">
    <property type="term" value="F:oxidoreductase activity"/>
    <property type="evidence" value="ECO:0007669"/>
    <property type="project" value="UniProtKB-KW"/>
</dbReference>
<dbReference type="GO" id="GO:0050660">
    <property type="term" value="F:flavin adenine dinucleotide binding"/>
    <property type="evidence" value="ECO:0007669"/>
    <property type="project" value="InterPro"/>
</dbReference>
<evidence type="ECO:0000256" key="1">
    <source>
        <dbReference type="ARBA" id="ARBA00001974"/>
    </source>
</evidence>
<dbReference type="PROSITE" id="PS51164">
    <property type="entry name" value="CBM1_2"/>
    <property type="match status" value="1"/>
</dbReference>
<evidence type="ECO:0000256" key="2">
    <source>
        <dbReference type="ARBA" id="ARBA00005466"/>
    </source>
</evidence>
<evidence type="ECO:0000256" key="6">
    <source>
        <dbReference type="ARBA" id="ARBA00023002"/>
    </source>
</evidence>
<dbReference type="InterPro" id="IPR000254">
    <property type="entry name" value="CBD"/>
</dbReference>
<dbReference type="Gene3D" id="3.30.465.10">
    <property type="match status" value="1"/>
</dbReference>
<name>A0A8H6LWW5_9AGAR</name>
<dbReference type="AlphaFoldDB" id="A0A8H6LWW5"/>
<dbReference type="InterPro" id="IPR036318">
    <property type="entry name" value="FAD-bd_PCMH-like_sf"/>
</dbReference>
<accession>A0A8H6LWW5</accession>
<dbReference type="InterPro" id="IPR035971">
    <property type="entry name" value="CBD_sf"/>
</dbReference>